<evidence type="ECO:0008006" key="3">
    <source>
        <dbReference type="Google" id="ProtNLM"/>
    </source>
</evidence>
<gene>
    <name evidence="1" type="ORF">XsacCFBP4641_07880</name>
</gene>
<dbReference type="Pfam" id="PF14907">
    <property type="entry name" value="NTP_transf_5"/>
    <property type="match status" value="1"/>
</dbReference>
<dbReference type="STRING" id="56458.SB85_02260"/>
<dbReference type="EMBL" id="MDEK01000006">
    <property type="protein sequence ID" value="PPU83087.1"/>
    <property type="molecule type" value="Genomic_DNA"/>
</dbReference>
<evidence type="ECO:0000313" key="1">
    <source>
        <dbReference type="EMBL" id="PPU83087.1"/>
    </source>
</evidence>
<dbReference type="GeneID" id="93879158"/>
<proteinExistence type="predicted"/>
<protein>
    <recommendedName>
        <fullName evidence="3">Nucleotidyltransferase family protein</fullName>
    </recommendedName>
</protein>
<dbReference type="Proteomes" id="UP000247346">
    <property type="component" value="Unassembled WGS sequence"/>
</dbReference>
<dbReference type="AlphaFoldDB" id="A0A2P5Z527"/>
<accession>A0A2P5Z527</accession>
<dbReference type="RefSeq" id="WP_010340368.1">
    <property type="nucleotide sequence ID" value="NZ_CP132343.1"/>
</dbReference>
<sequence>MNDLATPASPAVAADLPATASAATPAHLPLRRIGRGLRRATETLAHELARPGAPMPDWRGLHWQLAAAAAVAHGVAPLLSQRTQWPDRAWRTFLDGQREHVAQRYQRIAALLQRIDALAQTAGLAIVPLKGAALHALGLYRPGDRPMADIDLLVRPEDAERAATLLGALGYVAEFAQWKHQTFRPAQAQAVGGLGEHRDTPINIELHVRIQERLPLRTVDLGTELLPRDGTPGLNAYPSNGALMRHLLLHAAGGLCSRSLRLMHLHDLALLAPHMRASDWQVLIGSDAWWAWPPLRLMLRYYRTAIPSAVLQQLRAQCPPLLRLRVRGLDLTAASCSQLWLPALPGIEWARSGREVLDYLRQRLQPSAESRQERAEMIRTQLWLQGQDWVRLPQRRRILQRLLHPVPRMDTLYAVRTALQGYAVSSD</sequence>
<reference evidence="1 2" key="1">
    <citation type="submission" date="2016-08" db="EMBL/GenBank/DDBJ databases">
        <authorList>
            <person name="Seilhamer J.J."/>
        </authorList>
    </citation>
    <scope>NUCLEOTIDE SEQUENCE [LARGE SCALE GENOMIC DNA]</scope>
    <source>
        <strain evidence="1 2">CFBP4641</strain>
    </source>
</reference>
<organism evidence="1 2">
    <name type="scientific">Xanthomonas sacchari</name>
    <dbReference type="NCBI Taxonomy" id="56458"/>
    <lineage>
        <taxon>Bacteria</taxon>
        <taxon>Pseudomonadati</taxon>
        <taxon>Pseudomonadota</taxon>
        <taxon>Gammaproteobacteria</taxon>
        <taxon>Lysobacterales</taxon>
        <taxon>Lysobacteraceae</taxon>
        <taxon>Xanthomonas</taxon>
    </lineage>
</organism>
<comment type="caution">
    <text evidence="1">The sequence shown here is derived from an EMBL/GenBank/DDBJ whole genome shotgun (WGS) entry which is preliminary data.</text>
</comment>
<dbReference type="OrthoDB" id="5992319at2"/>
<evidence type="ECO:0000313" key="2">
    <source>
        <dbReference type="Proteomes" id="UP000247346"/>
    </source>
</evidence>
<name>A0A2P5Z527_9XANT</name>
<dbReference type="InterPro" id="IPR039498">
    <property type="entry name" value="NTP_transf_5"/>
</dbReference>